<proteinExistence type="predicted"/>
<dbReference type="EMBL" id="JARJLG010000109">
    <property type="protein sequence ID" value="KAJ7744075.1"/>
    <property type="molecule type" value="Genomic_DNA"/>
</dbReference>
<dbReference type="Proteomes" id="UP001215280">
    <property type="component" value="Unassembled WGS sequence"/>
</dbReference>
<evidence type="ECO:0000313" key="2">
    <source>
        <dbReference type="Proteomes" id="UP001215280"/>
    </source>
</evidence>
<name>A0AAD7IK70_9AGAR</name>
<gene>
    <name evidence="1" type="ORF">DFH07DRAFT_1063472</name>
</gene>
<protein>
    <recommendedName>
        <fullName evidence="3">F-box domain-containing protein</fullName>
    </recommendedName>
</protein>
<evidence type="ECO:0000313" key="1">
    <source>
        <dbReference type="EMBL" id="KAJ7744075.1"/>
    </source>
</evidence>
<dbReference type="AlphaFoldDB" id="A0AAD7IK70"/>
<sequence length="335" mass="38389">MSRPSSPLAVTHVSRRWREVALTNSGLWRRVEVSPKDIRHPDLLYERLKRSKGRTICLALDFDAFHAPFDRDALQTVMWIVRRHLGRCYELSVTTPWEAWMDIVAVLLTEVAYKNLIALDLRLLEPAKGSSYFREPYPFYLPDEHKLQRVSLDGMKVKCRSLKYLTEIRMMNEGSTDVSAVTLNLMRLRFHALHGLHPAGRDQVNALPIDAHLFISPLFLRTQRPPLRNLAVVPYLLGHAQLYDPSSTMRRQGLEPHRRRIYTGFMKWPGPPSSKCIDGSRSYRCVHCGFDLARCSHRVSCLNVFAGSQMTRCRSPRLSSNRLAAGASTVRGSCY</sequence>
<comment type="caution">
    <text evidence="1">The sequence shown here is derived from an EMBL/GenBank/DDBJ whole genome shotgun (WGS) entry which is preliminary data.</text>
</comment>
<reference evidence="1" key="1">
    <citation type="submission" date="2023-03" db="EMBL/GenBank/DDBJ databases">
        <title>Massive genome expansion in bonnet fungi (Mycena s.s.) driven by repeated elements and novel gene families across ecological guilds.</title>
        <authorList>
            <consortium name="Lawrence Berkeley National Laboratory"/>
            <person name="Harder C.B."/>
            <person name="Miyauchi S."/>
            <person name="Viragh M."/>
            <person name="Kuo A."/>
            <person name="Thoen E."/>
            <person name="Andreopoulos B."/>
            <person name="Lu D."/>
            <person name="Skrede I."/>
            <person name="Drula E."/>
            <person name="Henrissat B."/>
            <person name="Morin E."/>
            <person name="Kohler A."/>
            <person name="Barry K."/>
            <person name="LaButti K."/>
            <person name="Morin E."/>
            <person name="Salamov A."/>
            <person name="Lipzen A."/>
            <person name="Mereny Z."/>
            <person name="Hegedus B."/>
            <person name="Baldrian P."/>
            <person name="Stursova M."/>
            <person name="Weitz H."/>
            <person name="Taylor A."/>
            <person name="Grigoriev I.V."/>
            <person name="Nagy L.G."/>
            <person name="Martin F."/>
            <person name="Kauserud H."/>
        </authorList>
    </citation>
    <scope>NUCLEOTIDE SEQUENCE</scope>
    <source>
        <strain evidence="1">CBHHK188m</strain>
    </source>
</reference>
<accession>A0AAD7IK70</accession>
<organism evidence="1 2">
    <name type="scientific">Mycena maculata</name>
    <dbReference type="NCBI Taxonomy" id="230809"/>
    <lineage>
        <taxon>Eukaryota</taxon>
        <taxon>Fungi</taxon>
        <taxon>Dikarya</taxon>
        <taxon>Basidiomycota</taxon>
        <taxon>Agaricomycotina</taxon>
        <taxon>Agaricomycetes</taxon>
        <taxon>Agaricomycetidae</taxon>
        <taxon>Agaricales</taxon>
        <taxon>Marasmiineae</taxon>
        <taxon>Mycenaceae</taxon>
        <taxon>Mycena</taxon>
    </lineage>
</organism>
<keyword evidence="2" id="KW-1185">Reference proteome</keyword>
<evidence type="ECO:0008006" key="3">
    <source>
        <dbReference type="Google" id="ProtNLM"/>
    </source>
</evidence>